<dbReference type="Proteomes" id="UP000265520">
    <property type="component" value="Unassembled WGS sequence"/>
</dbReference>
<name>A0A392M937_9FABA</name>
<evidence type="ECO:0000313" key="1">
    <source>
        <dbReference type="EMBL" id="MCH82704.1"/>
    </source>
</evidence>
<dbReference type="EMBL" id="LXQA010004055">
    <property type="protein sequence ID" value="MCH82704.1"/>
    <property type="molecule type" value="Genomic_DNA"/>
</dbReference>
<organism evidence="1 2">
    <name type="scientific">Trifolium medium</name>
    <dbReference type="NCBI Taxonomy" id="97028"/>
    <lineage>
        <taxon>Eukaryota</taxon>
        <taxon>Viridiplantae</taxon>
        <taxon>Streptophyta</taxon>
        <taxon>Embryophyta</taxon>
        <taxon>Tracheophyta</taxon>
        <taxon>Spermatophyta</taxon>
        <taxon>Magnoliopsida</taxon>
        <taxon>eudicotyledons</taxon>
        <taxon>Gunneridae</taxon>
        <taxon>Pentapetalae</taxon>
        <taxon>rosids</taxon>
        <taxon>fabids</taxon>
        <taxon>Fabales</taxon>
        <taxon>Fabaceae</taxon>
        <taxon>Papilionoideae</taxon>
        <taxon>50 kb inversion clade</taxon>
        <taxon>NPAAA clade</taxon>
        <taxon>Hologalegina</taxon>
        <taxon>IRL clade</taxon>
        <taxon>Trifolieae</taxon>
        <taxon>Trifolium</taxon>
    </lineage>
</organism>
<reference evidence="1 2" key="1">
    <citation type="journal article" date="2018" name="Front. Plant Sci.">
        <title>Red Clover (Trifolium pratense) and Zigzag Clover (T. medium) - A Picture of Genomic Similarities and Differences.</title>
        <authorList>
            <person name="Dluhosova J."/>
            <person name="Istvanek J."/>
            <person name="Nedelnik J."/>
            <person name="Repkova J."/>
        </authorList>
    </citation>
    <scope>NUCLEOTIDE SEQUENCE [LARGE SCALE GENOMIC DNA]</scope>
    <source>
        <strain evidence="2">cv. 10/8</strain>
        <tissue evidence="1">Leaf</tissue>
    </source>
</reference>
<proteinExistence type="predicted"/>
<accession>A0A392M937</accession>
<dbReference type="AlphaFoldDB" id="A0A392M937"/>
<keyword evidence="2" id="KW-1185">Reference proteome</keyword>
<protein>
    <submittedName>
        <fullName evidence="1">Uncharacterized protein</fullName>
    </submittedName>
</protein>
<sequence length="223" mass="25037">MVKTQFWHGDGGSRTEGRDTCVCGIVKDGGWNGCLISMLGSFDHIPNGENQGTLVGSIGIDLKHFGFDGTGFENKKECCICSSIFQDNEKSITCYVLGNFILTDLDELYKLRQVWYIFVIVGSVWVASELKWLNGDCEHFEVFLPGHSHLYLSLKHRRVPPRNMPSITQWGIISMWEAANYDANEMAKKGSSIEDRIVEWSDADLLEELNSFAELNSNLASDV</sequence>
<comment type="caution">
    <text evidence="1">The sequence shown here is derived from an EMBL/GenBank/DDBJ whole genome shotgun (WGS) entry which is preliminary data.</text>
</comment>
<evidence type="ECO:0000313" key="2">
    <source>
        <dbReference type="Proteomes" id="UP000265520"/>
    </source>
</evidence>
<gene>
    <name evidence="1" type="ORF">A2U01_0003515</name>
</gene>